<protein>
    <recommendedName>
        <fullName evidence="4">DUF1614 domain-containing protein</fullName>
    </recommendedName>
</protein>
<feature type="transmembrane region" description="Helical" evidence="1">
    <location>
        <begin position="99"/>
        <end position="118"/>
    </location>
</feature>
<keyword evidence="1" id="KW-0812">Transmembrane</keyword>
<evidence type="ECO:0008006" key="4">
    <source>
        <dbReference type="Google" id="ProtNLM"/>
    </source>
</evidence>
<proteinExistence type="predicted"/>
<feature type="transmembrane region" description="Helical" evidence="1">
    <location>
        <begin position="46"/>
        <end position="64"/>
    </location>
</feature>
<evidence type="ECO:0000313" key="2">
    <source>
        <dbReference type="EMBL" id="KPQ42418.1"/>
    </source>
</evidence>
<keyword evidence="1" id="KW-0472">Membrane</keyword>
<feature type="transmembrane region" description="Helical" evidence="1">
    <location>
        <begin position="148"/>
        <end position="168"/>
    </location>
</feature>
<dbReference type="EMBL" id="LKCM01000236">
    <property type="protein sequence ID" value="KPQ42418.1"/>
    <property type="molecule type" value="Genomic_DNA"/>
</dbReference>
<evidence type="ECO:0000256" key="1">
    <source>
        <dbReference type="SAM" id="Phobius"/>
    </source>
</evidence>
<dbReference type="InterPro" id="IPR011672">
    <property type="entry name" value="DUF1614"/>
</dbReference>
<accession>A0A0N8KQK8</accession>
<dbReference type="Pfam" id="PF07758">
    <property type="entry name" value="DUF1614"/>
    <property type="match status" value="1"/>
</dbReference>
<feature type="transmembrane region" description="Helical" evidence="1">
    <location>
        <begin position="12"/>
        <end position="34"/>
    </location>
</feature>
<name>A0A0N8KQK8_9EURY</name>
<comment type="caution">
    <text evidence="2">The sequence shown here is derived from an EMBL/GenBank/DDBJ whole genome shotgun (WGS) entry which is preliminary data.</text>
</comment>
<feature type="transmembrane region" description="Helical" evidence="1">
    <location>
        <begin position="203"/>
        <end position="225"/>
    </location>
</feature>
<evidence type="ECO:0000313" key="3">
    <source>
        <dbReference type="Proteomes" id="UP000050360"/>
    </source>
</evidence>
<dbReference type="AlphaFoldDB" id="A0A0N8KQK8"/>
<reference evidence="2 3" key="1">
    <citation type="submission" date="2015-09" db="EMBL/GenBank/DDBJ databases">
        <title>A metagenomics-based metabolic model of nitrate-dependent anaerobic oxidation of methane by Methanoperedens-like archaea.</title>
        <authorList>
            <person name="Arshad A."/>
            <person name="Speth D.R."/>
            <person name="De Graaf R.M."/>
            <person name="Op Den Camp H.J."/>
            <person name="Jetten M.S."/>
            <person name="Welte C.U."/>
        </authorList>
    </citation>
    <scope>NUCLEOTIDE SEQUENCE [LARGE SCALE GENOMIC DNA]</scope>
</reference>
<feature type="transmembrane region" description="Helical" evidence="1">
    <location>
        <begin position="174"/>
        <end position="191"/>
    </location>
</feature>
<dbReference type="PATRIC" id="fig|1719120.3.peg.3310"/>
<sequence length="226" mass="24153">MSRIIYRRTTASFIFLLLFILAVVFFLVTINLIGLAFNKLGFPPQYSILLLFLSLIGSHVNIPIKIIKSQEPVISGGTVDFYGFRYVLPLLEIEERQTVIAINLGGCVIPVLISIFLIPMVNPVDLVTGVFIMTVLVHMMARPVKGLGIAVPALIPPIMAAVLALLIAPQSAPILAYISGTLGSLIGADLLNLKKIPYLGTPIASIGGAGTFDGIFLTGIISVLLA</sequence>
<organism evidence="2 3">
    <name type="scientific">Candidatus Methanoperedens nitratireducens</name>
    <dbReference type="NCBI Taxonomy" id="1392998"/>
    <lineage>
        <taxon>Archaea</taxon>
        <taxon>Methanobacteriati</taxon>
        <taxon>Methanobacteriota</taxon>
        <taxon>Stenosarchaea group</taxon>
        <taxon>Methanomicrobia</taxon>
        <taxon>Methanosarcinales</taxon>
        <taxon>ANME-2 cluster</taxon>
        <taxon>Candidatus Methanoperedentaceae</taxon>
        <taxon>Candidatus Methanoperedens</taxon>
    </lineage>
</organism>
<keyword evidence="1" id="KW-1133">Transmembrane helix</keyword>
<dbReference type="Proteomes" id="UP000050360">
    <property type="component" value="Unassembled WGS sequence"/>
</dbReference>
<gene>
    <name evidence="2" type="ORF">MPEBLZ_03047</name>
</gene>